<organism evidence="1 2">
    <name type="scientific">Microcystis aeruginosa (strain NIES-843 / IAM M-2473)</name>
    <dbReference type="NCBI Taxonomy" id="449447"/>
    <lineage>
        <taxon>Bacteria</taxon>
        <taxon>Bacillati</taxon>
        <taxon>Cyanobacteriota</taxon>
        <taxon>Cyanophyceae</taxon>
        <taxon>Oscillatoriophycideae</taxon>
        <taxon>Chroococcales</taxon>
        <taxon>Microcystaceae</taxon>
        <taxon>Microcystis</taxon>
    </lineage>
</organism>
<dbReference type="AlphaFoldDB" id="B0JUS4"/>
<accession>B0JUS4</accession>
<keyword evidence="2" id="KW-1185">Reference proteome</keyword>
<evidence type="ECO:0000313" key="1">
    <source>
        <dbReference type="EMBL" id="BAG04522.1"/>
    </source>
</evidence>
<dbReference type="KEGG" id="mar:MAE_47000"/>
<evidence type="ECO:0000313" key="2">
    <source>
        <dbReference type="Proteomes" id="UP000001510"/>
    </source>
</evidence>
<name>B0JUS4_MICAN</name>
<dbReference type="Proteomes" id="UP000001510">
    <property type="component" value="Chromosome"/>
</dbReference>
<dbReference type="EnsemblBacteria" id="BAG04522">
    <property type="protein sequence ID" value="BAG04522"/>
    <property type="gene ID" value="MAE_47000"/>
</dbReference>
<dbReference type="HOGENOM" id="CLU_2899182_0_0_3"/>
<sequence length="62" mass="7061">MNSTSKEYERCIEQSAIGLELLANYCYFLLLSLVNVSLKSETLTAILSLLIIFYQFFSKSSL</sequence>
<protein>
    <submittedName>
        <fullName evidence="1">Uncharacterized protein</fullName>
    </submittedName>
</protein>
<reference evidence="1 2" key="1">
    <citation type="journal article" date="2007" name="DNA Res.">
        <title>Complete genomic structure of the bloom-forming toxic cyanobacterium Microcystis aeruginosa NIES-843.</title>
        <authorList>
            <person name="Kaneko T."/>
            <person name="Nakajima N."/>
            <person name="Okamoto S."/>
            <person name="Suzuki I."/>
            <person name="Tanabe Y."/>
            <person name="Tamaoki M."/>
            <person name="Nakamura Y."/>
            <person name="Kasai F."/>
            <person name="Watanabe A."/>
            <person name="Kawashima K."/>
            <person name="Kishida Y."/>
            <person name="Ono A."/>
            <person name="Shimizu Y."/>
            <person name="Takahashi C."/>
            <person name="Minami C."/>
            <person name="Fujishiro T."/>
            <person name="Kohara M."/>
            <person name="Katoh M."/>
            <person name="Nakazaki N."/>
            <person name="Nakayama S."/>
            <person name="Yamada M."/>
            <person name="Tabata S."/>
            <person name="Watanabe M.M."/>
        </authorList>
    </citation>
    <scope>NUCLEOTIDE SEQUENCE [LARGE SCALE GENOMIC DNA]</scope>
    <source>
        <strain evidence="2">NIES-843 / IAM M-247</strain>
    </source>
</reference>
<dbReference type="PaxDb" id="449447-MAE_47000"/>
<proteinExistence type="predicted"/>
<dbReference type="EMBL" id="AP009552">
    <property type="protein sequence ID" value="BAG04522.1"/>
    <property type="molecule type" value="Genomic_DNA"/>
</dbReference>
<gene>
    <name evidence="1" type="ordered locus">MAE_47000</name>
</gene>